<dbReference type="EMBL" id="JBJJXI010000026">
    <property type="protein sequence ID" value="KAL3404215.1"/>
    <property type="molecule type" value="Genomic_DNA"/>
</dbReference>
<dbReference type="AlphaFoldDB" id="A0ABD2XGE2"/>
<protein>
    <submittedName>
        <fullName evidence="2">Uncharacterized protein</fullName>
    </submittedName>
</protein>
<gene>
    <name evidence="2" type="ORF">TKK_003190</name>
</gene>
<name>A0ABD2XGE2_9HYME</name>
<reference evidence="2 3" key="1">
    <citation type="journal article" date="2024" name="bioRxiv">
        <title>A reference genome for Trichogramma kaykai: A tiny desert-dwelling parasitoid wasp with competing sex-ratio distorters.</title>
        <authorList>
            <person name="Culotta J."/>
            <person name="Lindsey A.R."/>
        </authorList>
    </citation>
    <scope>NUCLEOTIDE SEQUENCE [LARGE SCALE GENOMIC DNA]</scope>
    <source>
        <strain evidence="2 3">KSX58</strain>
    </source>
</reference>
<keyword evidence="3" id="KW-1185">Reference proteome</keyword>
<evidence type="ECO:0000313" key="3">
    <source>
        <dbReference type="Proteomes" id="UP001627154"/>
    </source>
</evidence>
<organism evidence="2 3">
    <name type="scientific">Trichogramma kaykai</name>
    <dbReference type="NCBI Taxonomy" id="54128"/>
    <lineage>
        <taxon>Eukaryota</taxon>
        <taxon>Metazoa</taxon>
        <taxon>Ecdysozoa</taxon>
        <taxon>Arthropoda</taxon>
        <taxon>Hexapoda</taxon>
        <taxon>Insecta</taxon>
        <taxon>Pterygota</taxon>
        <taxon>Neoptera</taxon>
        <taxon>Endopterygota</taxon>
        <taxon>Hymenoptera</taxon>
        <taxon>Apocrita</taxon>
        <taxon>Proctotrupomorpha</taxon>
        <taxon>Chalcidoidea</taxon>
        <taxon>Trichogrammatidae</taxon>
        <taxon>Trichogramma</taxon>
    </lineage>
</organism>
<evidence type="ECO:0000313" key="2">
    <source>
        <dbReference type="EMBL" id="KAL3404215.1"/>
    </source>
</evidence>
<comment type="caution">
    <text evidence="2">The sequence shown here is derived from an EMBL/GenBank/DDBJ whole genome shotgun (WGS) entry which is preliminary data.</text>
</comment>
<proteinExistence type="predicted"/>
<accession>A0ABD2XGE2</accession>
<feature type="region of interest" description="Disordered" evidence="1">
    <location>
        <begin position="91"/>
        <end position="114"/>
    </location>
</feature>
<dbReference type="Proteomes" id="UP001627154">
    <property type="component" value="Unassembled WGS sequence"/>
</dbReference>
<evidence type="ECO:0000256" key="1">
    <source>
        <dbReference type="SAM" id="MobiDB-lite"/>
    </source>
</evidence>
<sequence length="114" mass="12396">MQCLYLFTVLTQGFRRLAVSFHSSGEFEEIERKCVNERAHIIGFSAMIGISSRESAIHTAPCMCAAGAVPAATATAVVMVAVSPQRWKRSLPEDIIPDQGSSSNSRLAPEDNRN</sequence>